<sequence>MRRLAPTVAQRSTNDELLREAEFCSRDASLRAREAVLMYKEADLLSREARLRRREERQDEAEQLAFTGGDNSAFWESLEDAPSDDECEIAASISSTGTESDITTSTLNTPAPLTPPPREHRATPLARGLPHTPERVNPRDTRVYQVASPGIRGVAETWATAGHYTLPRPGAHAKLVSTLPRTHHAPFKYFAIVKGTYPGVYEGHWFDYEMLVRKVPHANYKGFQKLDEAKAAFLAAYVLGLVVAIPARDSDNLGPRPPTASIVSTPPSEDDVLAALSSTSQTSPESAWYVVFKGIRPGIYQSWNFVSDLVRGVSTATYQRFESHDAAKAAFRHAERNGEVQVLRTGQSYVIATP</sequence>
<dbReference type="Pfam" id="PF01693">
    <property type="entry name" value="Cauli_VI"/>
    <property type="match status" value="2"/>
</dbReference>
<dbReference type="InterPro" id="IPR037056">
    <property type="entry name" value="RNase_H1_N_sf"/>
</dbReference>
<protein>
    <recommendedName>
        <fullName evidence="2">Ribonuclease H1 N-terminal domain-containing protein</fullName>
    </recommendedName>
</protein>
<feature type="region of interest" description="Disordered" evidence="1">
    <location>
        <begin position="94"/>
        <end position="140"/>
    </location>
</feature>
<dbReference type="InterPro" id="IPR009027">
    <property type="entry name" value="Ribosomal_bL9/RNase_H1_N"/>
</dbReference>
<proteinExistence type="predicted"/>
<reference evidence="3" key="1">
    <citation type="journal article" date="2016" name="Mol. Biol. Evol.">
        <title>Comparative Genomics of Early-Diverging Mushroom-Forming Fungi Provides Insights into the Origins of Lignocellulose Decay Capabilities.</title>
        <authorList>
            <person name="Nagy L.G."/>
            <person name="Riley R."/>
            <person name="Tritt A."/>
            <person name="Adam C."/>
            <person name="Daum C."/>
            <person name="Floudas D."/>
            <person name="Sun H."/>
            <person name="Yadav J.S."/>
            <person name="Pangilinan J."/>
            <person name="Larsson K.H."/>
            <person name="Matsuura K."/>
            <person name="Barry K."/>
            <person name="Labutti K."/>
            <person name="Kuo R."/>
            <person name="Ohm R.A."/>
            <person name="Bhattacharya S.S."/>
            <person name="Shirouzu T."/>
            <person name="Yoshinaga Y."/>
            <person name="Martin F.M."/>
            <person name="Grigoriev I.V."/>
            <person name="Hibbett D.S."/>
        </authorList>
    </citation>
    <scope>NUCLEOTIDE SEQUENCE [LARGE SCALE GENOMIC DNA]</scope>
    <source>
        <strain evidence="3">CBS 109695</strain>
    </source>
</reference>
<organism evidence="3">
    <name type="scientific">Athelia psychrophila</name>
    <dbReference type="NCBI Taxonomy" id="1759441"/>
    <lineage>
        <taxon>Eukaryota</taxon>
        <taxon>Fungi</taxon>
        <taxon>Dikarya</taxon>
        <taxon>Basidiomycota</taxon>
        <taxon>Agaricomycotina</taxon>
        <taxon>Agaricomycetes</taxon>
        <taxon>Agaricomycetidae</taxon>
        <taxon>Atheliales</taxon>
        <taxon>Atheliaceae</taxon>
        <taxon>Athelia</taxon>
    </lineage>
</organism>
<gene>
    <name evidence="3" type="ORF">FIBSPDRAFT_899803</name>
</gene>
<feature type="domain" description="Ribonuclease H1 N-terminal" evidence="2">
    <location>
        <begin position="288"/>
        <end position="329"/>
    </location>
</feature>
<dbReference type="InterPro" id="IPR011320">
    <property type="entry name" value="RNase_H1_N"/>
</dbReference>
<feature type="domain" description="Ribonuclease H1 N-terminal" evidence="2">
    <location>
        <begin position="188"/>
        <end position="231"/>
    </location>
</feature>
<dbReference type="Gene3D" id="3.40.970.10">
    <property type="entry name" value="Ribonuclease H1, N-terminal domain"/>
    <property type="match status" value="2"/>
</dbReference>
<evidence type="ECO:0000256" key="1">
    <source>
        <dbReference type="SAM" id="MobiDB-lite"/>
    </source>
</evidence>
<accession>A0A165ZAI9</accession>
<name>A0A165ZAI9_9AGAM</name>
<evidence type="ECO:0000259" key="2">
    <source>
        <dbReference type="Pfam" id="PF01693"/>
    </source>
</evidence>
<dbReference type="SUPFAM" id="SSF55658">
    <property type="entry name" value="L9 N-domain-like"/>
    <property type="match status" value="2"/>
</dbReference>
<dbReference type="OrthoDB" id="3270804at2759"/>
<evidence type="ECO:0000313" key="3">
    <source>
        <dbReference type="EMBL" id="KZP10389.1"/>
    </source>
</evidence>
<dbReference type="AlphaFoldDB" id="A0A165ZAI9"/>
<dbReference type="EMBL" id="KV417681">
    <property type="protein sequence ID" value="KZP10389.1"/>
    <property type="molecule type" value="Genomic_DNA"/>
</dbReference>